<dbReference type="Proteomes" id="UP000555193">
    <property type="component" value="Unassembled WGS sequence"/>
</dbReference>
<evidence type="ECO:0000313" key="44">
    <source>
        <dbReference type="Proteomes" id="UP000483142"/>
    </source>
</evidence>
<evidence type="ECO:0000313" key="14">
    <source>
        <dbReference type="EMBL" id="KAB6689832.1"/>
    </source>
</evidence>
<evidence type="ECO:0000313" key="39">
    <source>
        <dbReference type="Proteomes" id="UP000462015"/>
    </source>
</evidence>
<dbReference type="EMBL" id="WCZV01000005">
    <property type="protein sequence ID" value="KAB6702008.1"/>
    <property type="molecule type" value="Genomic_DNA"/>
</dbReference>
<dbReference type="GO" id="GO:0006352">
    <property type="term" value="P:DNA-templated transcription initiation"/>
    <property type="evidence" value="ECO:0007669"/>
    <property type="project" value="InterPro"/>
</dbReference>
<reference evidence="29 30" key="3">
    <citation type="submission" date="2018-08" db="EMBL/GenBank/DDBJ databases">
        <title>A genome reference for cultivated species of the human gut microbiota.</title>
        <authorList>
            <person name="Zou Y."/>
            <person name="Xue W."/>
            <person name="Luo G."/>
        </authorList>
    </citation>
    <scope>NUCLEOTIDE SEQUENCE [LARGE SCALE GENOMIC DNA]</scope>
    <source>
        <strain evidence="24 32">AF18-14</strain>
        <strain evidence="23 31">AF25-30LB</strain>
        <strain evidence="26 34">AF39-8AT</strain>
        <strain evidence="25 33">AM09-18</strain>
        <strain evidence="22 29">OM08-13BH</strain>
        <strain evidence="21 30">TF05-18</strain>
    </source>
</reference>
<dbReference type="EMBL" id="QRMN01000008">
    <property type="protein sequence ID" value="RHJ78976.1"/>
    <property type="molecule type" value="Genomic_DNA"/>
</dbReference>
<dbReference type="EMBL" id="WDBY01000089">
    <property type="protein sequence ID" value="KAB6469831.1"/>
    <property type="molecule type" value="Genomic_DNA"/>
</dbReference>
<dbReference type="PANTHER" id="PTHR43133">
    <property type="entry name" value="RNA POLYMERASE ECF-TYPE SIGMA FACTO"/>
    <property type="match status" value="1"/>
</dbReference>
<evidence type="ECO:0000313" key="35">
    <source>
        <dbReference type="Proteomes" id="UP000408523"/>
    </source>
</evidence>
<dbReference type="EMBL" id="JABDSH010000075">
    <property type="protein sequence ID" value="NMW36381.1"/>
    <property type="molecule type" value="Genomic_DNA"/>
</dbReference>
<evidence type="ECO:0000313" key="22">
    <source>
        <dbReference type="EMBL" id="RGM45375.1"/>
    </source>
</evidence>
<dbReference type="Proteomes" id="UP000460950">
    <property type="component" value="Unassembled WGS sequence"/>
</dbReference>
<dbReference type="EMBL" id="QSTG01000008">
    <property type="protein sequence ID" value="RGM45375.1"/>
    <property type="molecule type" value="Genomic_DNA"/>
</dbReference>
<dbReference type="Proteomes" id="UP000283833">
    <property type="component" value="Unassembled WGS sequence"/>
</dbReference>
<reference evidence="45 46" key="7">
    <citation type="submission" date="2020-04" db="EMBL/GenBank/DDBJ databases">
        <title>A novel gut-associated lysogenic phage, Bacteroides phage BV01, alters the host transcriptome and bile acid metabolism in Bacteroides vulgatus.</title>
        <authorList>
            <person name="Campbell D.E."/>
            <person name="Ly L."/>
            <person name="Ridlon J.M."/>
            <person name="Hsiao A."/>
            <person name="Degnan P.H."/>
        </authorList>
    </citation>
    <scope>NUCLEOTIDE SEQUENCE [LARGE SCALE GENOMIC DNA]</scope>
    <source>
        <strain evidence="19 45">VPI-4506</strain>
        <strain evidence="20 46">VPI-BV8526</strain>
    </source>
</reference>
<evidence type="ECO:0000313" key="15">
    <source>
        <dbReference type="EMBL" id="KAB6702008.1"/>
    </source>
</evidence>
<dbReference type="Proteomes" id="UP000583639">
    <property type="component" value="Unassembled WGS sequence"/>
</dbReference>
<dbReference type="EMBL" id="JABDSI010000071">
    <property type="protein sequence ID" value="NMW39106.1"/>
    <property type="molecule type" value="Genomic_DNA"/>
</dbReference>
<reference evidence="7 28" key="2">
    <citation type="journal article" date="2016" name="Genome Biol. Evol.">
        <title>Extensive mobilome-driven genome diversification in mouse gut-associated Bacteroides vulgatus mpk.</title>
        <authorList>
            <person name="Lange A."/>
            <person name="Beier S."/>
            <person name="Steimle A."/>
            <person name="Autenrieth I.B."/>
            <person name="Huson D.H."/>
            <person name="Frick J.S."/>
        </authorList>
    </citation>
    <scope>NUCLEOTIDE SEQUENCE [LARGE SCALE GENOMIC DNA]</scope>
    <source>
        <strain evidence="28">mpk</strain>
        <strain evidence="7">Mpk</strain>
    </source>
</reference>
<evidence type="ECO:0000259" key="5">
    <source>
        <dbReference type="Pfam" id="PF04542"/>
    </source>
</evidence>
<evidence type="ECO:0000313" key="37">
    <source>
        <dbReference type="Proteomes" id="UP000437431"/>
    </source>
</evidence>
<dbReference type="NCBIfam" id="TIGR02985">
    <property type="entry name" value="Sig70_bacteroi1"/>
    <property type="match status" value="1"/>
</dbReference>
<evidence type="ECO:0000313" key="13">
    <source>
        <dbReference type="EMBL" id="KAB6664182.1"/>
    </source>
</evidence>
<evidence type="ECO:0000313" key="46">
    <source>
        <dbReference type="Proteomes" id="UP000583639"/>
    </source>
</evidence>
<dbReference type="EMBL" id="WDAL01000066">
    <property type="protein sequence ID" value="KAB6630110.1"/>
    <property type="molecule type" value="Genomic_DNA"/>
</dbReference>
<dbReference type="EMBL" id="QROB01000027">
    <property type="protein sequence ID" value="RHK84719.1"/>
    <property type="molecule type" value="Genomic_DNA"/>
</dbReference>
<evidence type="ECO:0000313" key="21">
    <source>
        <dbReference type="EMBL" id="RGL89403.1"/>
    </source>
</evidence>
<evidence type="ECO:0000313" key="11">
    <source>
        <dbReference type="EMBL" id="KAB6561206.1"/>
    </source>
</evidence>
<evidence type="ECO:0000313" key="29">
    <source>
        <dbReference type="Proteomes" id="UP000261003"/>
    </source>
</evidence>
<dbReference type="InterPro" id="IPR013324">
    <property type="entry name" value="RNA_pol_sigma_r3/r4-like"/>
</dbReference>
<dbReference type="Proteomes" id="UP000283958">
    <property type="component" value="Unassembled WGS sequence"/>
</dbReference>
<evidence type="ECO:0000256" key="3">
    <source>
        <dbReference type="ARBA" id="ARBA00023082"/>
    </source>
</evidence>
<proteinExistence type="inferred from homology"/>
<dbReference type="PANTHER" id="PTHR43133:SF46">
    <property type="entry name" value="RNA POLYMERASE SIGMA-70 FACTOR ECF SUBFAMILY"/>
    <property type="match status" value="1"/>
</dbReference>
<reference evidence="18 38" key="6">
    <citation type="submission" date="2019-09" db="EMBL/GenBank/DDBJ databases">
        <title>In-depth cultivation of the pig gut microbiome towards novel bacterial diversity and tailored functional studies.</title>
        <authorList>
            <person name="Wylensek D."/>
            <person name="Hitch T.C.A."/>
            <person name="Clavel T."/>
        </authorList>
    </citation>
    <scope>NUCLEOTIDE SEQUENCE [LARGE SCALE GENOMIC DNA]</scope>
    <source>
        <strain evidence="18 38">WCA-389-WT-3C</strain>
    </source>
</reference>
<dbReference type="RefSeq" id="WP_005845928.1">
    <property type="nucleotide sequence ID" value="NZ_BAABYE010000001.1"/>
</dbReference>
<dbReference type="Proteomes" id="UP000261278">
    <property type="component" value="Unassembled WGS sequence"/>
</dbReference>
<evidence type="ECO:0000313" key="42">
    <source>
        <dbReference type="Proteomes" id="UP000470777"/>
    </source>
</evidence>
<feature type="domain" description="RNA polymerase sigma-70 region 2" evidence="5">
    <location>
        <begin position="23"/>
        <end position="84"/>
    </location>
</feature>
<dbReference type="Proteomes" id="UP000758576">
    <property type="component" value="Unassembled WGS sequence"/>
</dbReference>
<dbReference type="SUPFAM" id="SSF88946">
    <property type="entry name" value="Sigma2 domain of RNA polymerase sigma factors"/>
    <property type="match status" value="1"/>
</dbReference>
<evidence type="ECO:0000313" key="45">
    <source>
        <dbReference type="Proteomes" id="UP000555193"/>
    </source>
</evidence>
<evidence type="ECO:0000256" key="2">
    <source>
        <dbReference type="ARBA" id="ARBA00023015"/>
    </source>
</evidence>
<evidence type="ECO:0000313" key="31">
    <source>
        <dbReference type="Proteomes" id="UP000266497"/>
    </source>
</evidence>
<dbReference type="EMBL" id="QRXI01000001">
    <property type="protein sequence ID" value="RGT98395.1"/>
    <property type="molecule type" value="Genomic_DNA"/>
</dbReference>
<dbReference type="Gene3D" id="1.10.1740.10">
    <property type="match status" value="1"/>
</dbReference>
<dbReference type="InterPro" id="IPR014284">
    <property type="entry name" value="RNA_pol_sigma-70_dom"/>
</dbReference>
<dbReference type="Proteomes" id="UP000736888">
    <property type="component" value="Unassembled WGS sequence"/>
</dbReference>
<organism evidence="7 28">
    <name type="scientific">Phocaeicola vulgatus</name>
    <name type="common">Bacteroides vulgatus</name>
    <dbReference type="NCBI Taxonomy" id="821"/>
    <lineage>
        <taxon>Bacteria</taxon>
        <taxon>Pseudomonadati</taxon>
        <taxon>Bacteroidota</taxon>
        <taxon>Bacteroidia</taxon>
        <taxon>Bacteroidales</taxon>
        <taxon>Bacteroidaceae</taxon>
        <taxon>Phocaeicola</taxon>
    </lineage>
</organism>
<evidence type="ECO:0000313" key="16">
    <source>
        <dbReference type="EMBL" id="MBU9140763.1"/>
    </source>
</evidence>
<dbReference type="Pfam" id="PF08281">
    <property type="entry name" value="Sigma70_r4_2"/>
    <property type="match status" value="1"/>
</dbReference>
<dbReference type="Proteomes" id="UP000286392">
    <property type="component" value="Unassembled WGS sequence"/>
</dbReference>
<name>A0A0P0LE72_PHOVU</name>
<evidence type="ECO:0000313" key="19">
    <source>
        <dbReference type="EMBL" id="NMW36381.1"/>
    </source>
</evidence>
<evidence type="ECO:0000313" key="34">
    <source>
        <dbReference type="Proteomes" id="UP000286392"/>
    </source>
</evidence>
<reference evidence="27 35" key="4">
    <citation type="journal article" date="2019" name="Nat. Commun.">
        <title>Gram positive-like bacteriocins with broad spectrum anti-Bacteroidales activity encoded on mobile elements of the human gut microbiota.</title>
        <authorList>
            <person name="Bechon N."/>
            <person name="Coyne M.J.Jr."/>
            <person name="Laclare-Mceneany V."/>
            <person name="Chatzidaki-Livanis M."/>
            <person name="Ghigo J.-M."/>
            <person name="Comstock L.E."/>
        </authorList>
    </citation>
    <scope>NUCLEOTIDE SEQUENCE [LARGE SCALE GENOMIC DNA]</scope>
    <source>
        <strain evidence="27 35">CL01T12C17</strain>
    </source>
</reference>
<dbReference type="EMBL" id="WDAY01000017">
    <property type="protein sequence ID" value="KAB6561206.1"/>
    <property type="molecule type" value="Genomic_DNA"/>
</dbReference>
<dbReference type="Proteomes" id="UP000470777">
    <property type="component" value="Unassembled WGS sequence"/>
</dbReference>
<evidence type="ECO:0000313" key="12">
    <source>
        <dbReference type="EMBL" id="KAB6630110.1"/>
    </source>
</evidence>
<evidence type="ECO:0000313" key="28">
    <source>
        <dbReference type="Proteomes" id="UP000061587"/>
    </source>
</evidence>
<dbReference type="Proteomes" id="UP000468344">
    <property type="component" value="Unassembled WGS sequence"/>
</dbReference>
<evidence type="ECO:0000256" key="4">
    <source>
        <dbReference type="ARBA" id="ARBA00023163"/>
    </source>
</evidence>
<keyword evidence="2" id="KW-0805">Transcription regulation</keyword>
<evidence type="ECO:0000313" key="36">
    <source>
        <dbReference type="Proteomes" id="UP000437380"/>
    </source>
</evidence>
<evidence type="ECO:0000313" key="25">
    <source>
        <dbReference type="EMBL" id="RHJ78976.1"/>
    </source>
</evidence>
<reference evidence="36 37" key="5">
    <citation type="journal article" date="2019" name="Nat. Med.">
        <title>A library of human gut bacterial isolates paired with longitudinal multiomics data enables mechanistic microbiome research.</title>
        <authorList>
            <person name="Poyet M."/>
            <person name="Groussin M."/>
            <person name="Gibbons S.M."/>
            <person name="Avila-Pacheco J."/>
            <person name="Jiang X."/>
            <person name="Kearney S.M."/>
            <person name="Perrotta A.R."/>
            <person name="Berdy B."/>
            <person name="Zhao S."/>
            <person name="Lieberman T.D."/>
            <person name="Swanson P.K."/>
            <person name="Smith M."/>
            <person name="Roesemann S."/>
            <person name="Alexander J.E."/>
            <person name="Rich S.A."/>
            <person name="Livny J."/>
            <person name="Vlamakis H."/>
            <person name="Clish C."/>
            <person name="Bullock K."/>
            <person name="Deik A."/>
            <person name="Scott J."/>
            <person name="Pierce K.A."/>
            <person name="Xavier R.J."/>
            <person name="Alm E.J."/>
        </authorList>
    </citation>
    <scope>NUCLEOTIDE SEQUENCE [LARGE SCALE GENOMIC DNA]</scope>
    <source>
        <strain evidence="11 37">BIOML-A111</strain>
        <strain evidence="10 40">BIOML-A140</strain>
        <strain evidence="9 44">BIOML-A141</strain>
        <strain evidence="15 36">BIOML-A82</strain>
        <strain evidence="14 42">BIOML-A85</strain>
        <strain evidence="8 41">BIOML-A9</strain>
        <strain evidence="13 43">BIOML-A93</strain>
        <strain evidence="12 39">BIOML-A98</strain>
    </source>
</reference>
<evidence type="ECO:0000313" key="30">
    <source>
        <dbReference type="Proteomes" id="UP000261278"/>
    </source>
</evidence>
<dbReference type="Proteomes" id="UP000470332">
    <property type="component" value="Unassembled WGS sequence"/>
</dbReference>
<dbReference type="InterPro" id="IPR036388">
    <property type="entry name" value="WH-like_DNA-bd_sf"/>
</dbReference>
<dbReference type="NCBIfam" id="TIGR02937">
    <property type="entry name" value="sigma70-ECF"/>
    <property type="match status" value="1"/>
</dbReference>
<gene>
    <name evidence="27" type="primary">rpoE_4</name>
    <name evidence="7" type="ORF">BvMPK_1233</name>
    <name evidence="26" type="ORF">DW043_16545</name>
    <name evidence="25" type="ORF">DW105_04750</name>
    <name evidence="24" type="ORF">DWX04_00400</name>
    <name evidence="23" type="ORF">DWY53_01020</name>
    <name evidence="22" type="ORF">DXC16_06590</name>
    <name evidence="21" type="ORF">DXC44_01430</name>
    <name evidence="27" type="ORF">EH214_01423</name>
    <name evidence="18" type="ORF">FYJ30_22140</name>
    <name evidence="8" type="ORF">GAS37_22850</name>
    <name evidence="12" type="ORF">GAY12_21315</name>
    <name evidence="15" type="ORF">GAY17_06595</name>
    <name evidence="11" type="ORF">GAY79_09445</name>
    <name evidence="10" type="ORF">GAZ06_23420</name>
    <name evidence="9" type="ORF">GAZ09_23280</name>
    <name evidence="13" type="ORF">GAZ76_01635</name>
    <name evidence="14" type="ORF">GAZ92_16420</name>
    <name evidence="19" type="ORF">HKQ54_09580</name>
    <name evidence="20" type="ORF">HKQ55_02750</name>
    <name evidence="17" type="ORF">KSX14_19625</name>
    <name evidence="16" type="ORF">KTG10_18885</name>
</gene>
<dbReference type="Proteomes" id="UP000470952">
    <property type="component" value="Unassembled WGS sequence"/>
</dbReference>
<evidence type="ECO:0000313" key="10">
    <source>
        <dbReference type="EMBL" id="KAB6469831.1"/>
    </source>
</evidence>
<evidence type="ECO:0000313" key="24">
    <source>
        <dbReference type="EMBL" id="RGT98395.1"/>
    </source>
</evidence>
<dbReference type="GO" id="GO:0003677">
    <property type="term" value="F:DNA binding"/>
    <property type="evidence" value="ECO:0007669"/>
    <property type="project" value="InterPro"/>
</dbReference>
<evidence type="ECO:0000313" key="40">
    <source>
        <dbReference type="Proteomes" id="UP000468344"/>
    </source>
</evidence>
<feature type="domain" description="RNA polymerase sigma factor 70 region 4 type 2" evidence="6">
    <location>
        <begin position="121"/>
        <end position="172"/>
    </location>
</feature>
<dbReference type="InterPro" id="IPR014327">
    <property type="entry name" value="RNA_pol_sigma70_bacteroid"/>
</dbReference>
<evidence type="ECO:0000313" key="26">
    <source>
        <dbReference type="EMBL" id="RHK84719.1"/>
    </source>
</evidence>
<evidence type="ECO:0000313" key="18">
    <source>
        <dbReference type="EMBL" id="MSS50903.1"/>
    </source>
</evidence>
<dbReference type="InterPro" id="IPR013325">
    <property type="entry name" value="RNA_pol_sigma_r2"/>
</dbReference>
<comment type="similarity">
    <text evidence="1">Belongs to the sigma-70 factor family. ECF subfamily.</text>
</comment>
<dbReference type="AlphaFoldDB" id="A0A0P0LE72"/>
<evidence type="ECO:0000313" key="20">
    <source>
        <dbReference type="EMBL" id="NMW39106.1"/>
    </source>
</evidence>
<reference evidence="16" key="8">
    <citation type="submission" date="2021-06" db="EMBL/GenBank/DDBJ databases">
        <title>Collection of gut derived symbiotic bacterial strains cultured from healthy donors.</title>
        <authorList>
            <person name="Lin H."/>
            <person name="Littmann E."/>
            <person name="Pamer E.G."/>
        </authorList>
    </citation>
    <scope>NUCLEOTIDE SEQUENCE</scope>
    <source>
        <strain evidence="17">MSK.19.85</strain>
        <strain evidence="16">MSK.6.33</strain>
    </source>
</reference>
<dbReference type="EMBL" id="CP013020">
    <property type="protein sequence ID" value="ALK83847.1"/>
    <property type="molecule type" value="Genomic_DNA"/>
</dbReference>
<dbReference type="InterPro" id="IPR007627">
    <property type="entry name" value="RNA_pol_sigma70_r2"/>
</dbReference>
<dbReference type="EMBL" id="VULU01000070">
    <property type="protein sequence ID" value="MSS50903.1"/>
    <property type="molecule type" value="Genomic_DNA"/>
</dbReference>
<dbReference type="InterPro" id="IPR013249">
    <property type="entry name" value="RNA_pol_sigma70_r4_t2"/>
</dbReference>
<dbReference type="EMBL" id="JAHOGA010000083">
    <property type="protein sequence ID" value="MBV3490785.1"/>
    <property type="molecule type" value="Genomic_DNA"/>
</dbReference>
<dbReference type="EMBL" id="QSSN01000001">
    <property type="protein sequence ID" value="RGL89403.1"/>
    <property type="molecule type" value="Genomic_DNA"/>
</dbReference>
<dbReference type="EMBL" id="QRUD01000002">
    <property type="protein sequence ID" value="RGR43532.1"/>
    <property type="molecule type" value="Genomic_DNA"/>
</dbReference>
<dbReference type="InterPro" id="IPR039425">
    <property type="entry name" value="RNA_pol_sigma-70-like"/>
</dbReference>
<dbReference type="EMBL" id="WCXA01000087">
    <property type="protein sequence ID" value="KAB3852647.1"/>
    <property type="molecule type" value="Genomic_DNA"/>
</dbReference>
<dbReference type="Gene3D" id="1.10.10.10">
    <property type="entry name" value="Winged helix-like DNA-binding domain superfamily/Winged helix DNA-binding domain"/>
    <property type="match status" value="1"/>
</dbReference>
<dbReference type="GO" id="GO:0016987">
    <property type="term" value="F:sigma factor activity"/>
    <property type="evidence" value="ECO:0007669"/>
    <property type="project" value="UniProtKB-KW"/>
</dbReference>
<evidence type="ECO:0000259" key="6">
    <source>
        <dbReference type="Pfam" id="PF08281"/>
    </source>
</evidence>
<dbReference type="Proteomes" id="UP000483142">
    <property type="component" value="Unassembled WGS sequence"/>
</dbReference>
<evidence type="ECO:0000313" key="8">
    <source>
        <dbReference type="EMBL" id="KAB3852647.1"/>
    </source>
</evidence>
<evidence type="ECO:0000313" key="38">
    <source>
        <dbReference type="Proteomes" id="UP000460950"/>
    </source>
</evidence>
<dbReference type="EMBL" id="JAHPYS010000061">
    <property type="protein sequence ID" value="MBU9140763.1"/>
    <property type="molecule type" value="Genomic_DNA"/>
</dbReference>
<dbReference type="Proteomes" id="UP000437380">
    <property type="component" value="Unassembled WGS sequence"/>
</dbReference>
<dbReference type="Proteomes" id="UP000462015">
    <property type="component" value="Unassembled WGS sequence"/>
</dbReference>
<accession>A0A0P0LE72</accession>
<evidence type="ECO:0000313" key="33">
    <source>
        <dbReference type="Proteomes" id="UP000283958"/>
    </source>
</evidence>
<dbReference type="Proteomes" id="UP000408523">
    <property type="component" value="Unassembled WGS sequence"/>
</dbReference>
<evidence type="ECO:0000313" key="32">
    <source>
        <dbReference type="Proteomes" id="UP000283833"/>
    </source>
</evidence>
<evidence type="ECO:0000313" key="7">
    <source>
        <dbReference type="EMBL" id="ALK83847.1"/>
    </source>
</evidence>
<dbReference type="Proteomes" id="UP000061587">
    <property type="component" value="Chromosome"/>
</dbReference>
<dbReference type="EMBL" id="WDBZ01000089">
    <property type="protein sequence ID" value="KAB6444964.1"/>
    <property type="molecule type" value="Genomic_DNA"/>
</dbReference>
<dbReference type="EMBL" id="WDAG01000001">
    <property type="protein sequence ID" value="KAB6664182.1"/>
    <property type="molecule type" value="Genomic_DNA"/>
</dbReference>
<keyword evidence="3" id="KW-0731">Sigma factor</keyword>
<evidence type="ECO:0000313" key="27">
    <source>
        <dbReference type="EMBL" id="TSE49408.1"/>
    </source>
</evidence>
<dbReference type="EMBL" id="WCZY01000025">
    <property type="protein sequence ID" value="KAB6689832.1"/>
    <property type="molecule type" value="Genomic_DNA"/>
</dbReference>
<dbReference type="Pfam" id="PF04542">
    <property type="entry name" value="Sigma70_r2"/>
    <property type="match status" value="1"/>
</dbReference>
<keyword evidence="4" id="KW-0804">Transcription</keyword>
<evidence type="ECO:0000313" key="17">
    <source>
        <dbReference type="EMBL" id="MBV3490785.1"/>
    </source>
</evidence>
<reference evidence="28" key="1">
    <citation type="submission" date="2015-10" db="EMBL/GenBank/DDBJ databases">
        <title>Extensive mobilome-driven genome diversification in gut-associated Bacteroides vulgatus mpk.</title>
        <authorList>
            <person name="Beier S."/>
            <person name="Lange A."/>
            <person name="Huson D.H."/>
            <person name="Frick J.-S."/>
            <person name="Autenrieth I.B."/>
        </authorList>
    </citation>
    <scope>NUCLEOTIDE SEQUENCE [LARGE SCALE GENOMIC DNA]</scope>
    <source>
        <strain evidence="28">mpk</strain>
    </source>
</reference>
<evidence type="ECO:0000313" key="9">
    <source>
        <dbReference type="EMBL" id="KAB6444964.1"/>
    </source>
</evidence>
<evidence type="ECO:0000313" key="41">
    <source>
        <dbReference type="Proteomes" id="UP000470332"/>
    </source>
</evidence>
<evidence type="ECO:0000313" key="43">
    <source>
        <dbReference type="Proteomes" id="UP000470952"/>
    </source>
</evidence>
<evidence type="ECO:0000256" key="1">
    <source>
        <dbReference type="ARBA" id="ARBA00010641"/>
    </source>
</evidence>
<dbReference type="Proteomes" id="UP000437431">
    <property type="component" value="Unassembled WGS sequence"/>
</dbReference>
<dbReference type="PATRIC" id="fig|821.40.peg.1464"/>
<evidence type="ECO:0000313" key="23">
    <source>
        <dbReference type="EMBL" id="RGR43532.1"/>
    </source>
</evidence>
<dbReference type="Proteomes" id="UP000261003">
    <property type="component" value="Unassembled WGS sequence"/>
</dbReference>
<protein>
    <submittedName>
        <fullName evidence="27">ECF RNA polymerase sigma-E factor</fullName>
    </submittedName>
    <submittedName>
        <fullName evidence="7">RNA polymerase ECF-type sigma factor</fullName>
    </submittedName>
    <submittedName>
        <fullName evidence="8">RNA polymerase sigma-70 factor</fullName>
    </submittedName>
</protein>
<dbReference type="Proteomes" id="UP000266497">
    <property type="component" value="Unassembled WGS sequence"/>
</dbReference>
<sequence length="183" mass="22088">MLNDLLTLARIREGDIKAFEDVFRRYYSPLCWYAMSITGSMEAAEEIVEELFYGFWRDRERLPLFRSMKSYLYIAVRNQSFQYCEHQEVRNKYREFVLSRKGRTQDSNPQEEMEYQELRHLIDATLARMPERRLRIFRMHRMEGKKYAEIASQLSLSVKTVEAEMTKALKALKKEIENYIIRT</sequence>
<dbReference type="SUPFAM" id="SSF88659">
    <property type="entry name" value="Sigma3 and sigma4 domains of RNA polymerase sigma factors"/>
    <property type="match status" value="1"/>
</dbReference>
<dbReference type="EMBL" id="RWHZ01000013">
    <property type="protein sequence ID" value="TSE49408.1"/>
    <property type="molecule type" value="Genomic_DNA"/>
</dbReference>